<dbReference type="PANTHER" id="PTHR42339:SF1">
    <property type="entry name" value="HISTONE H1"/>
    <property type="match status" value="1"/>
</dbReference>
<dbReference type="AlphaFoldDB" id="A0AAN9URT6"/>
<feature type="compositionally biased region" description="Low complexity" evidence="1">
    <location>
        <begin position="171"/>
        <end position="184"/>
    </location>
</feature>
<feature type="compositionally biased region" description="Low complexity" evidence="1">
    <location>
        <begin position="194"/>
        <end position="207"/>
    </location>
</feature>
<organism evidence="3 4">
    <name type="scientific">Diatrype stigma</name>
    <dbReference type="NCBI Taxonomy" id="117547"/>
    <lineage>
        <taxon>Eukaryota</taxon>
        <taxon>Fungi</taxon>
        <taxon>Dikarya</taxon>
        <taxon>Ascomycota</taxon>
        <taxon>Pezizomycotina</taxon>
        <taxon>Sordariomycetes</taxon>
        <taxon>Xylariomycetidae</taxon>
        <taxon>Xylariales</taxon>
        <taxon>Diatrypaceae</taxon>
        <taxon>Diatrype</taxon>
    </lineage>
</organism>
<gene>
    <name evidence="3" type="ORF">SLS62_004251</name>
</gene>
<accession>A0AAN9URT6</accession>
<reference evidence="3 4" key="1">
    <citation type="submission" date="2024-02" db="EMBL/GenBank/DDBJ databases">
        <title>De novo assembly and annotation of 12 fungi associated with fruit tree decline syndrome in Ontario, Canada.</title>
        <authorList>
            <person name="Sulman M."/>
            <person name="Ellouze W."/>
            <person name="Ilyukhin E."/>
        </authorList>
    </citation>
    <scope>NUCLEOTIDE SEQUENCE [LARGE SCALE GENOMIC DNA]</scope>
    <source>
        <strain evidence="3 4">M11/M66-122</strain>
    </source>
</reference>
<dbReference type="InterPro" id="IPR056143">
    <property type="entry name" value="DUF7726"/>
</dbReference>
<feature type="region of interest" description="Disordered" evidence="1">
    <location>
        <begin position="167"/>
        <end position="219"/>
    </location>
</feature>
<dbReference type="PANTHER" id="PTHR42339">
    <property type="entry name" value="HISTONE H1"/>
    <property type="match status" value="1"/>
</dbReference>
<feature type="compositionally biased region" description="Low complexity" evidence="1">
    <location>
        <begin position="26"/>
        <end position="42"/>
    </location>
</feature>
<name>A0AAN9URT6_9PEZI</name>
<evidence type="ECO:0000256" key="1">
    <source>
        <dbReference type="SAM" id="MobiDB-lite"/>
    </source>
</evidence>
<dbReference type="Pfam" id="PF24852">
    <property type="entry name" value="DUF7726"/>
    <property type="match status" value="2"/>
</dbReference>
<keyword evidence="4" id="KW-1185">Reference proteome</keyword>
<proteinExistence type="predicted"/>
<evidence type="ECO:0000259" key="2">
    <source>
        <dbReference type="Pfam" id="PF24852"/>
    </source>
</evidence>
<protein>
    <recommendedName>
        <fullName evidence="2">DUF7726 domain-containing protein</fullName>
    </recommendedName>
</protein>
<dbReference type="Proteomes" id="UP001320420">
    <property type="component" value="Unassembled WGS sequence"/>
</dbReference>
<comment type="caution">
    <text evidence="3">The sequence shown here is derived from an EMBL/GenBank/DDBJ whole genome shotgun (WGS) entry which is preliminary data.</text>
</comment>
<sequence>MRRAQRHALGDATNRANLPAQGVEDPSAALKPQKPAAAKPSAAAAAAAAAAAPAASRKRKSETSLEDDIAAYKQDLSDKYYLYDDAPDATCNQVRGKINKLIDSGIMKKVEFCKATHLSSKNLSDFLSKKGTYGGSGCTAYHSAWMWFKQRELAGLKMPDVKKRQKRDADAAAAASASTAKSGGASAGAGAGAGAASTTKPGPAASTPDISNIELEGEETDEVEVYDTCDEIRRKINAHLLKTPGLTQTQFCRDLYAQLRAPKCKAIQTKQLSDFRGQKGSRTGARSTVFYAAYVYFEKLRIAEGKPKSKHRLIMEDIWEPRGGFDREHDHRTSFIVMAGSQPTVDQYGQMHCF</sequence>
<feature type="domain" description="DUF7726" evidence="2">
    <location>
        <begin position="88"/>
        <end position="157"/>
    </location>
</feature>
<feature type="region of interest" description="Disordered" evidence="1">
    <location>
        <begin position="1"/>
        <end position="42"/>
    </location>
</feature>
<dbReference type="EMBL" id="JAKJXP020000025">
    <property type="protein sequence ID" value="KAK7753885.1"/>
    <property type="molecule type" value="Genomic_DNA"/>
</dbReference>
<evidence type="ECO:0000313" key="3">
    <source>
        <dbReference type="EMBL" id="KAK7753885.1"/>
    </source>
</evidence>
<evidence type="ECO:0000313" key="4">
    <source>
        <dbReference type="Proteomes" id="UP001320420"/>
    </source>
</evidence>
<feature type="domain" description="DUF7726" evidence="2">
    <location>
        <begin position="224"/>
        <end position="306"/>
    </location>
</feature>